<dbReference type="Proteomes" id="UP001153404">
    <property type="component" value="Unassembled WGS sequence"/>
</dbReference>
<feature type="domain" description="Orn/DAP/Arg decarboxylase 2 C-terminal" evidence="1">
    <location>
        <begin position="43"/>
        <end position="95"/>
    </location>
</feature>
<evidence type="ECO:0000259" key="1">
    <source>
        <dbReference type="Pfam" id="PF00278"/>
    </source>
</evidence>
<evidence type="ECO:0000313" key="2">
    <source>
        <dbReference type="EMBL" id="MDG0809786.1"/>
    </source>
</evidence>
<dbReference type="InterPro" id="IPR009006">
    <property type="entry name" value="Ala_racemase/Decarboxylase_C"/>
</dbReference>
<reference evidence="2" key="1">
    <citation type="submission" date="2022-10" db="EMBL/GenBank/DDBJ databases">
        <title>Comparative genomic analysis of Cohnella hashimotonis sp. nov., isolated from the International Space Station.</title>
        <authorList>
            <person name="Simpson A."/>
            <person name="Venkateswaran K."/>
        </authorList>
    </citation>
    <scope>NUCLEOTIDE SEQUENCE</scope>
    <source>
        <strain evidence="2">DSM 28161</strain>
    </source>
</reference>
<protein>
    <recommendedName>
        <fullName evidence="1">Orn/DAP/Arg decarboxylase 2 C-terminal domain-containing protein</fullName>
    </recommendedName>
</protein>
<dbReference type="Pfam" id="PF00278">
    <property type="entry name" value="Orn_DAP_Arg_deC"/>
    <property type="match status" value="1"/>
</dbReference>
<accession>A0A9X4QS71</accession>
<dbReference type="InterPro" id="IPR022643">
    <property type="entry name" value="De-COase2_C"/>
</dbReference>
<gene>
    <name evidence="2" type="ORF">OMP40_10885</name>
</gene>
<keyword evidence="3" id="KW-1185">Reference proteome</keyword>
<dbReference type="SUPFAM" id="SSF50621">
    <property type="entry name" value="Alanine racemase C-terminal domain-like"/>
    <property type="match status" value="1"/>
</dbReference>
<dbReference type="RefSeq" id="WP_277531264.1">
    <property type="nucleotide sequence ID" value="NZ_JAPDIA010000003.1"/>
</dbReference>
<evidence type="ECO:0000313" key="3">
    <source>
        <dbReference type="Proteomes" id="UP001153404"/>
    </source>
</evidence>
<proteinExistence type="predicted"/>
<sequence length="118" mass="13013">MRRRSSISSARTAVGSPCCGAGRIITGCLLRGGHDHPFQVFPVAEWPYPFERPEAARGGRVTIVGELCTPKDRLHADAETDGLRAGDIVVFEKSGAYCWTISHHDFLGHPHPEFHYLT</sequence>
<name>A0A9X4QS71_9BACL</name>
<dbReference type="GO" id="GO:0003824">
    <property type="term" value="F:catalytic activity"/>
    <property type="evidence" value="ECO:0007669"/>
    <property type="project" value="InterPro"/>
</dbReference>
<organism evidence="2 3">
    <name type="scientific">Cohnella rhizosphaerae</name>
    <dbReference type="NCBI Taxonomy" id="1457232"/>
    <lineage>
        <taxon>Bacteria</taxon>
        <taxon>Bacillati</taxon>
        <taxon>Bacillota</taxon>
        <taxon>Bacilli</taxon>
        <taxon>Bacillales</taxon>
        <taxon>Paenibacillaceae</taxon>
        <taxon>Cohnella</taxon>
    </lineage>
</organism>
<dbReference type="EMBL" id="JAPDIA010000003">
    <property type="protein sequence ID" value="MDG0809786.1"/>
    <property type="molecule type" value="Genomic_DNA"/>
</dbReference>
<dbReference type="AlphaFoldDB" id="A0A9X4QS71"/>
<comment type="caution">
    <text evidence="2">The sequence shown here is derived from an EMBL/GenBank/DDBJ whole genome shotgun (WGS) entry which is preliminary data.</text>
</comment>
<dbReference type="Gene3D" id="2.40.37.10">
    <property type="entry name" value="Lyase, Ornithine Decarboxylase, Chain A, domain 1"/>
    <property type="match status" value="1"/>
</dbReference>